<feature type="region of interest" description="Disordered" evidence="1">
    <location>
        <begin position="202"/>
        <end position="235"/>
    </location>
</feature>
<proteinExistence type="predicted"/>
<dbReference type="PANTHER" id="PTHR34460">
    <property type="entry name" value="VITELLOGENIN-LIKE PROTEIN"/>
    <property type="match status" value="1"/>
</dbReference>
<gene>
    <name evidence="2" type="ORF">RJ639_015858</name>
</gene>
<keyword evidence="3" id="KW-1185">Reference proteome</keyword>
<organism evidence="2 3">
    <name type="scientific">Escallonia herrerae</name>
    <dbReference type="NCBI Taxonomy" id="1293975"/>
    <lineage>
        <taxon>Eukaryota</taxon>
        <taxon>Viridiplantae</taxon>
        <taxon>Streptophyta</taxon>
        <taxon>Embryophyta</taxon>
        <taxon>Tracheophyta</taxon>
        <taxon>Spermatophyta</taxon>
        <taxon>Magnoliopsida</taxon>
        <taxon>eudicotyledons</taxon>
        <taxon>Gunneridae</taxon>
        <taxon>Pentapetalae</taxon>
        <taxon>asterids</taxon>
        <taxon>campanulids</taxon>
        <taxon>Escalloniales</taxon>
        <taxon>Escalloniaceae</taxon>
        <taxon>Escallonia</taxon>
    </lineage>
</organism>
<feature type="compositionally biased region" description="Low complexity" evidence="1">
    <location>
        <begin position="53"/>
        <end position="65"/>
    </location>
</feature>
<reference evidence="2" key="1">
    <citation type="submission" date="2022-12" db="EMBL/GenBank/DDBJ databases">
        <title>Draft genome assemblies for two species of Escallonia (Escalloniales).</title>
        <authorList>
            <person name="Chanderbali A."/>
            <person name="Dervinis C."/>
            <person name="Anghel I."/>
            <person name="Soltis D."/>
            <person name="Soltis P."/>
            <person name="Zapata F."/>
        </authorList>
    </citation>
    <scope>NUCLEOTIDE SEQUENCE</scope>
    <source>
        <strain evidence="2">UCBG64.0493</strain>
        <tissue evidence="2">Leaf</tissue>
    </source>
</reference>
<evidence type="ECO:0000313" key="3">
    <source>
        <dbReference type="Proteomes" id="UP001188597"/>
    </source>
</evidence>
<accession>A0AA89ALE5</accession>
<sequence length="442" mass="48561">MVLEGLQEDMGEGSMQCTDHPYKNNTPGGICAFCLQEKLGKLVSSSFPIAVFPSSSSSSSPSFRSDFGTGGSSTSTLPVRPTQLSASNTRSLSSNTNCHYHHQDYSRRPKLPFLLIQRKKKKKDLAMNTTPASDHHSSIVFKRSKSTTTPRHGMHFTGRDNADDYSPHKRRFWSFLHLPKHSTPRKTVRSLTDISSNSLSASTIGSFSHHRDKKKEDFPVVDENESPNQASFDRKVSRSRSVGCGSRSFSGDFFERISTGFGDCTLRRVESQREGKPKGAHRNGGQDCIKERVKCGGLFSGFMITSSSSSSSSSSYWVSSSTEDNTATKPGLAVPPVAGPQLAHGRSKSWGWAFASPIRAFSKPSSGKREGPTHEYFISSVDDECHEISGVEMIEISYSEFTVLCCKKTWRKAVLPWGNGDTGVEHGDDEPCTHVLGKLHEA</sequence>
<protein>
    <submittedName>
        <fullName evidence="2">Uncharacterized protein</fullName>
    </submittedName>
</protein>
<dbReference type="Proteomes" id="UP001188597">
    <property type="component" value="Unassembled WGS sequence"/>
</dbReference>
<dbReference type="PANTHER" id="PTHR34460:SF2">
    <property type="entry name" value="OS04G0405500 PROTEIN"/>
    <property type="match status" value="1"/>
</dbReference>
<evidence type="ECO:0000256" key="1">
    <source>
        <dbReference type="SAM" id="MobiDB-lite"/>
    </source>
</evidence>
<dbReference type="AlphaFoldDB" id="A0AA89ALE5"/>
<evidence type="ECO:0000313" key="2">
    <source>
        <dbReference type="EMBL" id="KAK3005341.1"/>
    </source>
</evidence>
<comment type="caution">
    <text evidence="2">The sequence shown here is derived from an EMBL/GenBank/DDBJ whole genome shotgun (WGS) entry which is preliminary data.</text>
</comment>
<feature type="compositionally biased region" description="Polar residues" evidence="1">
    <location>
        <begin position="82"/>
        <end position="98"/>
    </location>
</feature>
<dbReference type="EMBL" id="JAVXUP010002141">
    <property type="protein sequence ID" value="KAK3005341.1"/>
    <property type="molecule type" value="Genomic_DNA"/>
</dbReference>
<feature type="region of interest" description="Disordered" evidence="1">
    <location>
        <begin position="53"/>
        <end position="103"/>
    </location>
</feature>
<name>A0AA89ALE5_9ASTE</name>